<dbReference type="GO" id="GO:0016491">
    <property type="term" value="F:oxidoreductase activity"/>
    <property type="evidence" value="ECO:0007669"/>
    <property type="project" value="InterPro"/>
</dbReference>
<comment type="caution">
    <text evidence="2">The sequence shown here is derived from an EMBL/GenBank/DDBJ whole genome shotgun (WGS) entry which is preliminary data.</text>
</comment>
<evidence type="ECO:0000313" key="3">
    <source>
        <dbReference type="Proteomes" id="UP000712673"/>
    </source>
</evidence>
<feature type="region of interest" description="Disordered" evidence="1">
    <location>
        <begin position="222"/>
        <end position="242"/>
    </location>
</feature>
<dbReference type="InterPro" id="IPR036485">
    <property type="entry name" value="Glu_synth_asu_C_sf"/>
</dbReference>
<evidence type="ECO:0000313" key="2">
    <source>
        <dbReference type="EMBL" id="MBM3226759.1"/>
    </source>
</evidence>
<evidence type="ECO:0000256" key="1">
    <source>
        <dbReference type="SAM" id="MobiDB-lite"/>
    </source>
</evidence>
<dbReference type="AlphaFoldDB" id="A0A937W4B0"/>
<dbReference type="Gene3D" id="2.160.20.60">
    <property type="entry name" value="Glutamate synthase, alpha subunit, C-terminal domain"/>
    <property type="match status" value="1"/>
</dbReference>
<dbReference type="Proteomes" id="UP000712673">
    <property type="component" value="Unassembled WGS sequence"/>
</dbReference>
<protein>
    <recommendedName>
        <fullName evidence="4">Glutamate synthase alpha subunit C-terminal domain-containing protein</fullName>
    </recommendedName>
</protein>
<dbReference type="PANTHER" id="PTHR39673:SF5">
    <property type="entry name" value="TUNGSTEN-CONTAINING FORMYLMETHANOFURAN DEHYDROGENASE 2 SUBUNIT C"/>
    <property type="match status" value="1"/>
</dbReference>
<reference evidence="2" key="1">
    <citation type="submission" date="2019-03" db="EMBL/GenBank/DDBJ databases">
        <title>Lake Tanganyika Metagenome-Assembled Genomes (MAGs).</title>
        <authorList>
            <person name="Tran P."/>
        </authorList>
    </citation>
    <scope>NUCLEOTIDE SEQUENCE</scope>
    <source>
        <strain evidence="2">K_DeepCast_65m_m2_066</strain>
    </source>
</reference>
<organism evidence="2 3">
    <name type="scientific">Tectimicrobiota bacterium</name>
    <dbReference type="NCBI Taxonomy" id="2528274"/>
    <lineage>
        <taxon>Bacteria</taxon>
        <taxon>Pseudomonadati</taxon>
        <taxon>Nitrospinota/Tectimicrobiota group</taxon>
        <taxon>Candidatus Tectimicrobiota</taxon>
    </lineage>
</organism>
<proteinExistence type="predicted"/>
<accession>A0A937W4B0</accession>
<name>A0A937W4B0_UNCTE</name>
<gene>
    <name evidence="2" type="ORF">FJZ47_23595</name>
</gene>
<evidence type="ECO:0008006" key="4">
    <source>
        <dbReference type="Google" id="ProtNLM"/>
    </source>
</evidence>
<dbReference type="PANTHER" id="PTHR39673">
    <property type="entry name" value="TUNGSTEN FORMYLMETHANOFURAN DEHYDROGENASE, SUBUNIT C (FWDC)"/>
    <property type="match status" value="1"/>
</dbReference>
<dbReference type="SUPFAM" id="SSF69336">
    <property type="entry name" value="Alpha subunit of glutamate synthase, C-terminal domain"/>
    <property type="match status" value="1"/>
</dbReference>
<dbReference type="EMBL" id="VGLS01001038">
    <property type="protein sequence ID" value="MBM3226759.1"/>
    <property type="molecule type" value="Genomic_DNA"/>
</dbReference>
<sequence length="242" mass="26334">MNPFEAFRSYSATPRELPLDRILARRDQVLQRLLQSYQILIEEESKQLIWVVEQGALSRAYTTAVEALHGIHYSVDDLEDMCLELDTNEGVTTPMGAPSGLFIAAMCNHVPADEISLNLRILRHRWPFLGYRLPRGRRLALDGDAGDFVGALLEGGVITVTGNAGNYAGIGMKAGSIDIGYSCGKYTGEGMRGGTLRVGGRITALGRVKQGEIYEGAQQVFPEQPAEKPSARKAATGTVHSK</sequence>